<reference evidence="1 2" key="1">
    <citation type="submission" date="2015-12" db="EMBL/GenBank/DDBJ databases">
        <title>Draft genome sequence of Moniliophthora roreri, the causal agent of frosty pod rot of cacao.</title>
        <authorList>
            <person name="Aime M.C."/>
            <person name="Diaz-Valderrama J.R."/>
            <person name="Kijpornyongpan T."/>
            <person name="Phillips-Mora W."/>
        </authorList>
    </citation>
    <scope>NUCLEOTIDE SEQUENCE [LARGE SCALE GENOMIC DNA]</scope>
    <source>
        <strain evidence="1 2">MCA 2952</strain>
    </source>
</reference>
<proteinExistence type="predicted"/>
<name>A0A0W0F9K6_MONRR</name>
<dbReference type="EMBL" id="LATX01002192">
    <property type="protein sequence ID" value="KTB33002.1"/>
    <property type="molecule type" value="Genomic_DNA"/>
</dbReference>
<evidence type="ECO:0000313" key="1">
    <source>
        <dbReference type="EMBL" id="KTB33002.1"/>
    </source>
</evidence>
<accession>A0A0W0F9K6</accession>
<organism evidence="1 2">
    <name type="scientific">Moniliophthora roreri</name>
    <name type="common">Frosty pod rot fungus</name>
    <name type="synonym">Monilia roreri</name>
    <dbReference type="NCBI Taxonomy" id="221103"/>
    <lineage>
        <taxon>Eukaryota</taxon>
        <taxon>Fungi</taxon>
        <taxon>Dikarya</taxon>
        <taxon>Basidiomycota</taxon>
        <taxon>Agaricomycotina</taxon>
        <taxon>Agaricomycetes</taxon>
        <taxon>Agaricomycetidae</taxon>
        <taxon>Agaricales</taxon>
        <taxon>Marasmiineae</taxon>
        <taxon>Marasmiaceae</taxon>
        <taxon>Moniliophthora</taxon>
    </lineage>
</organism>
<dbReference type="AlphaFoldDB" id="A0A0W0F9K6"/>
<evidence type="ECO:0000313" key="2">
    <source>
        <dbReference type="Proteomes" id="UP000054988"/>
    </source>
</evidence>
<protein>
    <submittedName>
        <fullName evidence="1">Uncharacterized protein</fullName>
    </submittedName>
</protein>
<gene>
    <name evidence="1" type="ORF">WG66_14330</name>
</gene>
<dbReference type="Proteomes" id="UP000054988">
    <property type="component" value="Unassembled WGS sequence"/>
</dbReference>
<comment type="caution">
    <text evidence="1">The sequence shown here is derived from an EMBL/GenBank/DDBJ whole genome shotgun (WGS) entry which is preliminary data.</text>
</comment>
<sequence>MKLTLLTQLTTSNVDQVGVAIGLRSCQPGKCFKATAVLGTAQASMLPPQNFSVYIPSDFPRGNAVLGLVNLGPVRAGHLGVYDTHNITVSVVHSCY</sequence>